<evidence type="ECO:0000256" key="1">
    <source>
        <dbReference type="ARBA" id="ARBA00022917"/>
    </source>
</evidence>
<dbReference type="SUPFAM" id="SSF110993">
    <property type="entry name" value="eIF-2-alpha, C-terminal domain"/>
    <property type="match status" value="1"/>
</dbReference>
<comment type="caution">
    <text evidence="3">The sequence shown here is derived from an EMBL/GenBank/DDBJ whole genome shotgun (WGS) entry which is preliminary data.</text>
</comment>
<dbReference type="GO" id="GO:0005850">
    <property type="term" value="C:eukaryotic translation initiation factor 2 complex"/>
    <property type="evidence" value="ECO:0007669"/>
    <property type="project" value="TreeGrafter"/>
</dbReference>
<dbReference type="Pfam" id="PF07541">
    <property type="entry name" value="EIF_2_alpha"/>
    <property type="match status" value="1"/>
</dbReference>
<dbReference type="GO" id="GO:0003743">
    <property type="term" value="F:translation initiation factor activity"/>
    <property type="evidence" value="ECO:0007669"/>
    <property type="project" value="InterPro"/>
</dbReference>
<keyword evidence="1" id="KW-0648">Protein biosynthesis</keyword>
<sequence>MRPRLSSFKTIATDPDSVINSLSAAVSEEVKEWLVKNIRRRMPQQLLKIRADVEIKCFQFDGVLHIKDALRKAEASGNDQCPVTVKLIAAPRYVVTTQSVDKKQGMSVLNKAIAACGVAIELHKGNLVVKEAPREVNEVVEEKVIGTEHKKEDWDEEEEKEDTGLGDADVENACQGIINVD</sequence>
<dbReference type="Proteomes" id="UP001457282">
    <property type="component" value="Unassembled WGS sequence"/>
</dbReference>
<dbReference type="EMBL" id="JBEDUW010000006">
    <property type="protein sequence ID" value="KAK9920793.1"/>
    <property type="molecule type" value="Genomic_DNA"/>
</dbReference>
<keyword evidence="4" id="KW-1185">Reference proteome</keyword>
<dbReference type="PANTHER" id="PTHR10602">
    <property type="entry name" value="EUKARYOTIC TRANSLATION INITIATION FACTOR 2 SUBUNIT 1"/>
    <property type="match status" value="1"/>
</dbReference>
<dbReference type="PANTHER" id="PTHR10602:SF0">
    <property type="entry name" value="EUKARYOTIC TRANSLATION INITIATION FACTOR 2 SUBUNIT 1"/>
    <property type="match status" value="1"/>
</dbReference>
<accession>A0AAW1W9U0</accession>
<dbReference type="GO" id="GO:0003723">
    <property type="term" value="F:RNA binding"/>
    <property type="evidence" value="ECO:0007669"/>
    <property type="project" value="InterPro"/>
</dbReference>
<dbReference type="GO" id="GO:0043022">
    <property type="term" value="F:ribosome binding"/>
    <property type="evidence" value="ECO:0007669"/>
    <property type="project" value="TreeGrafter"/>
</dbReference>
<evidence type="ECO:0000313" key="3">
    <source>
        <dbReference type="EMBL" id="KAK9920793.1"/>
    </source>
</evidence>
<name>A0AAW1W9U0_RUBAR</name>
<dbReference type="InterPro" id="IPR011488">
    <property type="entry name" value="TIF_2_asu"/>
</dbReference>
<reference evidence="3 4" key="1">
    <citation type="journal article" date="2023" name="G3 (Bethesda)">
        <title>A chromosome-length genome assembly and annotation of blackberry (Rubus argutus, cv. 'Hillquist').</title>
        <authorList>
            <person name="Bruna T."/>
            <person name="Aryal R."/>
            <person name="Dudchenko O."/>
            <person name="Sargent D.J."/>
            <person name="Mead D."/>
            <person name="Buti M."/>
            <person name="Cavallini A."/>
            <person name="Hytonen T."/>
            <person name="Andres J."/>
            <person name="Pham M."/>
            <person name="Weisz D."/>
            <person name="Mascagni F."/>
            <person name="Usai G."/>
            <person name="Natali L."/>
            <person name="Bassil N."/>
            <person name="Fernandez G.E."/>
            <person name="Lomsadze A."/>
            <person name="Armour M."/>
            <person name="Olukolu B."/>
            <person name="Poorten T."/>
            <person name="Britton C."/>
            <person name="Davik J."/>
            <person name="Ashrafi H."/>
            <person name="Aiden E.L."/>
            <person name="Borodovsky M."/>
            <person name="Worthington M."/>
        </authorList>
    </citation>
    <scope>NUCLEOTIDE SEQUENCE [LARGE SCALE GENOMIC DNA]</scope>
    <source>
        <strain evidence="3">PI 553951</strain>
    </source>
</reference>
<dbReference type="Gene3D" id="3.30.70.1130">
    <property type="entry name" value="EIF_2_alpha"/>
    <property type="match status" value="1"/>
</dbReference>
<proteinExistence type="predicted"/>
<dbReference type="AlphaFoldDB" id="A0AAW1W9U0"/>
<dbReference type="InterPro" id="IPR024055">
    <property type="entry name" value="TIF2_asu_C"/>
</dbReference>
<dbReference type="GO" id="GO:0033290">
    <property type="term" value="C:eukaryotic 48S preinitiation complex"/>
    <property type="evidence" value="ECO:0007669"/>
    <property type="project" value="TreeGrafter"/>
</dbReference>
<feature type="region of interest" description="Disordered" evidence="2">
    <location>
        <begin position="147"/>
        <end position="168"/>
    </location>
</feature>
<evidence type="ECO:0000256" key="2">
    <source>
        <dbReference type="SAM" id="MobiDB-lite"/>
    </source>
</evidence>
<organism evidence="3 4">
    <name type="scientific">Rubus argutus</name>
    <name type="common">Southern blackberry</name>
    <dbReference type="NCBI Taxonomy" id="59490"/>
    <lineage>
        <taxon>Eukaryota</taxon>
        <taxon>Viridiplantae</taxon>
        <taxon>Streptophyta</taxon>
        <taxon>Embryophyta</taxon>
        <taxon>Tracheophyta</taxon>
        <taxon>Spermatophyta</taxon>
        <taxon>Magnoliopsida</taxon>
        <taxon>eudicotyledons</taxon>
        <taxon>Gunneridae</taxon>
        <taxon>Pentapetalae</taxon>
        <taxon>rosids</taxon>
        <taxon>fabids</taxon>
        <taxon>Rosales</taxon>
        <taxon>Rosaceae</taxon>
        <taxon>Rosoideae</taxon>
        <taxon>Rosoideae incertae sedis</taxon>
        <taxon>Rubus</taxon>
    </lineage>
</organism>
<protein>
    <submittedName>
        <fullName evidence="3">Uncharacterized protein</fullName>
    </submittedName>
</protein>
<evidence type="ECO:0000313" key="4">
    <source>
        <dbReference type="Proteomes" id="UP001457282"/>
    </source>
</evidence>
<gene>
    <name evidence="3" type="ORF">M0R45_029339</name>
</gene>